<evidence type="ECO:0000259" key="7">
    <source>
        <dbReference type="PROSITE" id="PS51755"/>
    </source>
</evidence>
<dbReference type="SMART" id="SM00862">
    <property type="entry name" value="Trans_reg_C"/>
    <property type="match status" value="1"/>
</dbReference>
<evidence type="ECO:0000256" key="4">
    <source>
        <dbReference type="ARBA" id="ARBA00023163"/>
    </source>
</evidence>
<dbReference type="PANTHER" id="PTHR35807">
    <property type="entry name" value="TRANSCRIPTIONAL REGULATOR REDD-RELATED"/>
    <property type="match status" value="1"/>
</dbReference>
<keyword evidence="3 5" id="KW-0238">DNA-binding</keyword>
<sequence>MEFRILGSVEAVEDDRIELRGRRTRTALAAFLLDAERVVPISQLVDALWDESPPPTSTRQVQHCISVLRQAFKGRRGQPRILTEGTGYRLSLDGATLDSREFLALAGQARSVAEAEPARAVELMRRALELWRGRALADVSSPSLAHRATYLDEQRLVVWEECLELELQLGRHESVVSELIALSAAHPLRERPAELAMTALGRCGRRAEALSFYQGFRAHLVDEMGIDPGSRMQALHQSLLRGDDPSSARPAAAPVRQTPASSRLTPPPAELPADISTFTGRAAELATLDRLLVGPHAPVVNINGIAGSGKTTLAVHWAHGIASRFPDGLLHVNLRGHDPGPALDATAALSQLLRSLGVPPAVLPTHPDELAGRFRTVTASRRLLILLDDASDDAQILPLLPGSPGCAVIITSRGDLPALSARTDGTQVTLGPFDSTESVNLLRLLLPDERGRDEDRLRRLSELCGGLPVALRLTGERLRRRSKVSLETAIQELTGPDRLDHMRLPGDPGVRATFDASYRAQPMWLRGLWRSLAIAPLDTFTVEAAAALADLDEPDARSGLEQLAATHLLEALENGRYGFHELLRIYAAERHEEEDGPAMAQLTIDRLLDWMAVGVDAAHRRLRPEHPVIDPERTPAGSFEHAKQALEWLDAEAVNIARCARQAAEHRPRRCWQLAAGMHGWLAVRGNRREWIALYRVALDAARRSGDLRGQRLIHHGLAVAHSSLDQYAKARTSFRVAISLATATGQSHDALWTYAILTGLELEHERYDDAAQTVAEALRILPTGPRRPQLEATLLRHQGELHLRAGRFEAALAPLHQARTLLTGIGADLCRSYVEIALGQLHEAREEPHLARRHYLQALRLVHTRNDNRLIASARLRMGAFLAKHGPAEEAREHLMIAAEKSRLLDDTQTAEAQRLLASLGRP</sequence>
<dbReference type="Gene3D" id="1.10.10.10">
    <property type="entry name" value="Winged helix-like DNA-binding domain superfamily/Winged helix DNA-binding domain"/>
    <property type="match status" value="1"/>
</dbReference>
<evidence type="ECO:0000256" key="6">
    <source>
        <dbReference type="SAM" id="MobiDB-lite"/>
    </source>
</evidence>
<dbReference type="Pfam" id="PF03704">
    <property type="entry name" value="BTAD"/>
    <property type="match status" value="1"/>
</dbReference>
<evidence type="ECO:0000256" key="5">
    <source>
        <dbReference type="PROSITE-ProRule" id="PRU01091"/>
    </source>
</evidence>
<evidence type="ECO:0000256" key="3">
    <source>
        <dbReference type="ARBA" id="ARBA00023125"/>
    </source>
</evidence>
<keyword evidence="4" id="KW-0804">Transcription</keyword>
<dbReference type="GO" id="GO:0000160">
    <property type="term" value="P:phosphorelay signal transduction system"/>
    <property type="evidence" value="ECO:0007669"/>
    <property type="project" value="InterPro"/>
</dbReference>
<comment type="caution">
    <text evidence="8">The sequence shown here is derived from an EMBL/GenBank/DDBJ whole genome shotgun (WGS) entry which is preliminary data.</text>
</comment>
<dbReference type="SMART" id="SM01043">
    <property type="entry name" value="BTAD"/>
    <property type="match status" value="1"/>
</dbReference>
<dbReference type="Gene3D" id="3.40.50.300">
    <property type="entry name" value="P-loop containing nucleotide triphosphate hydrolases"/>
    <property type="match status" value="1"/>
</dbReference>
<feature type="region of interest" description="Disordered" evidence="6">
    <location>
        <begin position="240"/>
        <end position="269"/>
    </location>
</feature>
<keyword evidence="9" id="KW-1185">Reference proteome</keyword>
<keyword evidence="2" id="KW-0805">Transcription regulation</keyword>
<comment type="similarity">
    <text evidence="1">Belongs to the AfsR/DnrI/RedD regulatory family.</text>
</comment>
<reference evidence="8" key="1">
    <citation type="submission" date="2023-03" db="EMBL/GenBank/DDBJ databases">
        <title>Actinorhabdospora filicis NBRC 111898.</title>
        <authorList>
            <person name="Ichikawa N."/>
            <person name="Sato H."/>
            <person name="Tonouchi N."/>
        </authorList>
    </citation>
    <scope>NUCLEOTIDE SEQUENCE</scope>
    <source>
        <strain evidence="8">NBRC 111898</strain>
    </source>
</reference>
<dbReference type="GO" id="GO:0006355">
    <property type="term" value="P:regulation of DNA-templated transcription"/>
    <property type="evidence" value="ECO:0007669"/>
    <property type="project" value="InterPro"/>
</dbReference>
<evidence type="ECO:0000313" key="8">
    <source>
        <dbReference type="EMBL" id="GLZ79157.1"/>
    </source>
</evidence>
<dbReference type="InterPro" id="IPR011990">
    <property type="entry name" value="TPR-like_helical_dom_sf"/>
</dbReference>
<protein>
    <submittedName>
        <fullName evidence="8">SARP family transcriptional regulator</fullName>
    </submittedName>
</protein>
<feature type="domain" description="OmpR/PhoB-type" evidence="7">
    <location>
        <begin position="1"/>
        <end position="92"/>
    </location>
</feature>
<dbReference type="Gene3D" id="1.25.40.10">
    <property type="entry name" value="Tetratricopeptide repeat domain"/>
    <property type="match status" value="3"/>
</dbReference>
<dbReference type="EMBL" id="BSTX01000002">
    <property type="protein sequence ID" value="GLZ79157.1"/>
    <property type="molecule type" value="Genomic_DNA"/>
</dbReference>
<name>A0A9W6SNU4_9ACTN</name>
<dbReference type="GO" id="GO:0003677">
    <property type="term" value="F:DNA binding"/>
    <property type="evidence" value="ECO:0007669"/>
    <property type="project" value="UniProtKB-UniRule"/>
</dbReference>
<dbReference type="AlphaFoldDB" id="A0A9W6SNU4"/>
<organism evidence="8 9">
    <name type="scientific">Actinorhabdospora filicis</name>
    <dbReference type="NCBI Taxonomy" id="1785913"/>
    <lineage>
        <taxon>Bacteria</taxon>
        <taxon>Bacillati</taxon>
        <taxon>Actinomycetota</taxon>
        <taxon>Actinomycetes</taxon>
        <taxon>Micromonosporales</taxon>
        <taxon>Micromonosporaceae</taxon>
        <taxon>Actinorhabdospora</taxon>
    </lineage>
</organism>
<dbReference type="Pfam" id="PF00486">
    <property type="entry name" value="Trans_reg_C"/>
    <property type="match status" value="1"/>
</dbReference>
<dbReference type="PANTHER" id="PTHR35807:SF1">
    <property type="entry name" value="TRANSCRIPTIONAL REGULATOR REDD"/>
    <property type="match status" value="1"/>
</dbReference>
<dbReference type="CDD" id="cd15831">
    <property type="entry name" value="BTAD"/>
    <property type="match status" value="1"/>
</dbReference>
<dbReference type="InterPro" id="IPR036388">
    <property type="entry name" value="WH-like_DNA-bd_sf"/>
</dbReference>
<dbReference type="PROSITE" id="PS51755">
    <property type="entry name" value="OMPR_PHOB"/>
    <property type="match status" value="1"/>
</dbReference>
<dbReference type="SUPFAM" id="SSF52540">
    <property type="entry name" value="P-loop containing nucleoside triphosphate hydrolases"/>
    <property type="match status" value="1"/>
</dbReference>
<gene>
    <name evidence="8" type="ORF">Afil01_39640</name>
</gene>
<dbReference type="SUPFAM" id="SSF48452">
    <property type="entry name" value="TPR-like"/>
    <property type="match status" value="3"/>
</dbReference>
<dbReference type="InterPro" id="IPR027417">
    <property type="entry name" value="P-loop_NTPase"/>
</dbReference>
<evidence type="ECO:0000313" key="9">
    <source>
        <dbReference type="Proteomes" id="UP001165079"/>
    </source>
</evidence>
<dbReference type="PRINTS" id="PR00364">
    <property type="entry name" value="DISEASERSIST"/>
</dbReference>
<feature type="DNA-binding region" description="OmpR/PhoB-type" evidence="5">
    <location>
        <begin position="1"/>
        <end position="92"/>
    </location>
</feature>
<dbReference type="InterPro" id="IPR005158">
    <property type="entry name" value="BTAD"/>
</dbReference>
<evidence type="ECO:0000256" key="1">
    <source>
        <dbReference type="ARBA" id="ARBA00005820"/>
    </source>
</evidence>
<dbReference type="InterPro" id="IPR016032">
    <property type="entry name" value="Sig_transdc_resp-reg_C-effctor"/>
</dbReference>
<dbReference type="SUPFAM" id="SSF46894">
    <property type="entry name" value="C-terminal effector domain of the bipartite response regulators"/>
    <property type="match status" value="1"/>
</dbReference>
<accession>A0A9W6SNU4</accession>
<evidence type="ECO:0000256" key="2">
    <source>
        <dbReference type="ARBA" id="ARBA00023015"/>
    </source>
</evidence>
<dbReference type="InterPro" id="IPR001867">
    <property type="entry name" value="OmpR/PhoB-type_DNA-bd"/>
</dbReference>
<dbReference type="InterPro" id="IPR051677">
    <property type="entry name" value="AfsR-DnrI-RedD_regulator"/>
</dbReference>
<dbReference type="GO" id="GO:0043531">
    <property type="term" value="F:ADP binding"/>
    <property type="evidence" value="ECO:0007669"/>
    <property type="project" value="InterPro"/>
</dbReference>
<proteinExistence type="inferred from homology"/>
<dbReference type="Proteomes" id="UP001165079">
    <property type="component" value="Unassembled WGS sequence"/>
</dbReference>